<dbReference type="InterPro" id="IPR007809">
    <property type="entry name" value="FlgN-like"/>
</dbReference>
<name>I2FJH4_9ZZZZ</name>
<dbReference type="EMBL" id="AB716302">
    <property type="protein sequence ID" value="BAM15159.1"/>
    <property type="molecule type" value="Genomic_DNA"/>
</dbReference>
<keyword evidence="1" id="KW-1005">Bacterial flagellum biogenesis</keyword>
<dbReference type="InterPro" id="IPR036679">
    <property type="entry name" value="FlgN-like_sf"/>
</dbReference>
<sequence length="159" mass="17629">MSQTVHPHDLTLHLNELFEKLTAFQAILENEAQLLKQHDLNSLVDMLPKKQAQSDNINQLVQNIETQFGLPSNLNELAKHIELKNQPQTTQQTLVEIVEIAEVCRNLNIRNGITIQALDNINAQLTNLFTDNPATPVSLYNASGVKKQSGGNKATLGKA</sequence>
<accession>I2FJH4</accession>
<organism evidence="2">
    <name type="scientific">uncultured microorganism</name>
    <dbReference type="NCBI Taxonomy" id="358574"/>
    <lineage>
        <taxon>unclassified sequences</taxon>
        <taxon>environmental samples</taxon>
    </lineage>
</organism>
<dbReference type="SUPFAM" id="SSF140566">
    <property type="entry name" value="FlgN-like"/>
    <property type="match status" value="1"/>
</dbReference>
<proteinExistence type="predicted"/>
<reference evidence="2" key="1">
    <citation type="submission" date="2012-05" db="EMBL/GenBank/DDBJ databases">
        <title>Distribution of dehalogenation activities and characterization of organohalide-responsive genes in marine subsurface sediments of the Nankai Trough plate-subduction zone.</title>
        <authorList>
            <person name="Futagami T."/>
            <person name="Morono Y."/>
            <person name="Terada T."/>
            <person name="Kaksonen A.H."/>
            <person name="Inagaki F."/>
        </authorList>
    </citation>
    <scope>NUCLEOTIDE SEQUENCE</scope>
</reference>
<dbReference type="Gene3D" id="1.20.58.300">
    <property type="entry name" value="FlgN-like"/>
    <property type="match status" value="1"/>
</dbReference>
<evidence type="ECO:0000313" key="2">
    <source>
        <dbReference type="EMBL" id="BAM15159.1"/>
    </source>
</evidence>
<dbReference type="Pfam" id="PF05130">
    <property type="entry name" value="FlgN"/>
    <property type="match status" value="1"/>
</dbReference>
<evidence type="ECO:0008006" key="3">
    <source>
        <dbReference type="Google" id="ProtNLM"/>
    </source>
</evidence>
<dbReference type="AlphaFoldDB" id="I2FJH4"/>
<evidence type="ECO:0000256" key="1">
    <source>
        <dbReference type="ARBA" id="ARBA00022795"/>
    </source>
</evidence>
<protein>
    <recommendedName>
        <fullName evidence="3">FlgN family protein</fullName>
    </recommendedName>
</protein>